<dbReference type="RefSeq" id="WP_377303570.1">
    <property type="nucleotide sequence ID" value="NZ_CP180191.1"/>
</dbReference>
<dbReference type="NCBIfam" id="TIGR02734">
    <property type="entry name" value="crtI_fam"/>
    <property type="match status" value="1"/>
</dbReference>
<dbReference type="Pfam" id="PF01593">
    <property type="entry name" value="Amino_oxidase"/>
    <property type="match status" value="1"/>
</dbReference>
<evidence type="ECO:0000256" key="4">
    <source>
        <dbReference type="ARBA" id="ARBA00023002"/>
    </source>
</evidence>
<feature type="domain" description="Amine oxidase" evidence="7">
    <location>
        <begin position="13"/>
        <end position="496"/>
    </location>
</feature>
<name>A0ABV7H797_9BURK</name>
<evidence type="ECO:0000259" key="7">
    <source>
        <dbReference type="Pfam" id="PF01593"/>
    </source>
</evidence>
<evidence type="ECO:0000313" key="8">
    <source>
        <dbReference type="EMBL" id="MFC3148010.1"/>
    </source>
</evidence>
<keyword evidence="4 5" id="KW-0560">Oxidoreductase</keyword>
<comment type="caution">
    <text evidence="8">The sequence shown here is derived from an EMBL/GenBank/DDBJ whole genome shotgun (WGS) entry which is preliminary data.</text>
</comment>
<dbReference type="SUPFAM" id="SSF51905">
    <property type="entry name" value="FAD/NAD(P)-binding domain"/>
    <property type="match status" value="1"/>
</dbReference>
<dbReference type="EC" id="1.3.99.27" evidence="8"/>
<gene>
    <name evidence="8" type="primary">crtD</name>
    <name evidence="8" type="ORF">ACFOEN_10175</name>
</gene>
<evidence type="ECO:0000256" key="6">
    <source>
        <dbReference type="SAM" id="MobiDB-lite"/>
    </source>
</evidence>
<comment type="pathway">
    <text evidence="1 5">Carotenoid biosynthesis.</text>
</comment>
<dbReference type="InterPro" id="IPR002937">
    <property type="entry name" value="Amino_oxidase"/>
</dbReference>
<dbReference type="NCBIfam" id="NF045637">
    <property type="entry name" value="carotdesatCrtDProt"/>
    <property type="match status" value="1"/>
</dbReference>
<evidence type="ECO:0000256" key="2">
    <source>
        <dbReference type="ARBA" id="ARBA00006046"/>
    </source>
</evidence>
<dbReference type="InterPro" id="IPR054841">
    <property type="entry name" value="carotdesatCrtD"/>
</dbReference>
<keyword evidence="3 5" id="KW-0125">Carotenoid biosynthesis</keyword>
<feature type="region of interest" description="Disordered" evidence="6">
    <location>
        <begin position="506"/>
        <end position="526"/>
    </location>
</feature>
<dbReference type="InterPro" id="IPR014105">
    <property type="entry name" value="Carotenoid/retinoid_OxRdtase"/>
</dbReference>
<accession>A0ABV7H797</accession>
<dbReference type="PANTHER" id="PTHR43734">
    <property type="entry name" value="PHYTOENE DESATURASE"/>
    <property type="match status" value="1"/>
</dbReference>
<evidence type="ECO:0000256" key="3">
    <source>
        <dbReference type="ARBA" id="ARBA00022746"/>
    </source>
</evidence>
<dbReference type="InterPro" id="IPR036188">
    <property type="entry name" value="FAD/NAD-bd_sf"/>
</dbReference>
<dbReference type="GO" id="GO:0016491">
    <property type="term" value="F:oxidoreductase activity"/>
    <property type="evidence" value="ECO:0007669"/>
    <property type="project" value="UniProtKB-KW"/>
</dbReference>
<keyword evidence="9" id="KW-1185">Reference proteome</keyword>
<dbReference type="Gene3D" id="3.50.50.60">
    <property type="entry name" value="FAD/NAD(P)-binding domain"/>
    <property type="match status" value="2"/>
</dbReference>
<dbReference type="PANTHER" id="PTHR43734:SF7">
    <property type="entry name" value="4,4'-DIAPONEUROSPORENE OXYGENASE"/>
    <property type="match status" value="1"/>
</dbReference>
<organism evidence="8 9">
    <name type="scientific">Piscinibacterium candidicorallinum</name>
    <dbReference type="NCBI Taxonomy" id="1793872"/>
    <lineage>
        <taxon>Bacteria</taxon>
        <taxon>Pseudomonadati</taxon>
        <taxon>Pseudomonadota</taxon>
        <taxon>Betaproteobacteria</taxon>
        <taxon>Burkholderiales</taxon>
        <taxon>Piscinibacterium</taxon>
    </lineage>
</organism>
<evidence type="ECO:0000256" key="1">
    <source>
        <dbReference type="ARBA" id="ARBA00004829"/>
    </source>
</evidence>
<proteinExistence type="inferred from homology"/>
<evidence type="ECO:0000313" key="9">
    <source>
        <dbReference type="Proteomes" id="UP001595556"/>
    </source>
</evidence>
<comment type="similarity">
    <text evidence="2 5">Belongs to the carotenoid/retinoid oxidoreductase family.</text>
</comment>
<evidence type="ECO:0000256" key="5">
    <source>
        <dbReference type="RuleBase" id="RU362075"/>
    </source>
</evidence>
<sequence>MAERHVVVVGAGIGGLSSALLLAAQGVRVTVLERAGAPGGKMRQVSAGGQPMDAGPTVFTMRWIFEAILARAGTCVDDVLRTVPLNVLARHWWGPDQVMDLHADSTRSQEAIGRFAGAAEAQRFARFIEEARRVYAALEGPYIRATRPTLLGLSRDLGLGGLATLAQLGPFMSMWRVLARHFHDPRLQQLFGRYATYCGASPWQAPATLMLIAQVEMDGVWAVEGGMHAVARAFEQLAASRGAKFQYSCEVRQVLVRNGRAMGVQTSTGERIEADAVLFNGDCAALAEGLLGDAARRAVAPTQPAERSLSALTWLMHADTRGADLVRHNVFFDADYASEFADIFKRKQLPRQATVYVCAHDRLDGAPSQRGPERLMALVNAPAVGDTQPGTDADPFSDTEIAQCEASRFAQLRRCGLDLSPTPANSTLVTPREFHRLFPATGGALYGRASHGWMVSFKRPGAASRLPGLFLAGGSVHPGPGVPMAAMSGLQAAEALMEHLDSTSRWSRVATSGGMSTPSATTANTG</sequence>
<reference evidence="9" key="1">
    <citation type="journal article" date="2019" name="Int. J. Syst. Evol. Microbiol.">
        <title>The Global Catalogue of Microorganisms (GCM) 10K type strain sequencing project: providing services to taxonomists for standard genome sequencing and annotation.</title>
        <authorList>
            <consortium name="The Broad Institute Genomics Platform"/>
            <consortium name="The Broad Institute Genome Sequencing Center for Infectious Disease"/>
            <person name="Wu L."/>
            <person name="Ma J."/>
        </authorList>
    </citation>
    <scope>NUCLEOTIDE SEQUENCE [LARGE SCALE GENOMIC DNA]</scope>
    <source>
        <strain evidence="9">KCTC 52168</strain>
    </source>
</reference>
<protein>
    <submittedName>
        <fullName evidence="8">1-hydroxycarotenoid 3,4-desaturase CrtD</fullName>
        <ecNumber evidence="8">1.3.99.27</ecNumber>
    </submittedName>
</protein>
<dbReference type="Proteomes" id="UP001595556">
    <property type="component" value="Unassembled WGS sequence"/>
</dbReference>
<dbReference type="EMBL" id="JBHRTI010000004">
    <property type="protein sequence ID" value="MFC3148010.1"/>
    <property type="molecule type" value="Genomic_DNA"/>
</dbReference>